<evidence type="ECO:0000313" key="3">
    <source>
        <dbReference type="Proteomes" id="UP000243534"/>
    </source>
</evidence>
<evidence type="ECO:0000313" key="4">
    <source>
        <dbReference type="Proteomes" id="UP000244334"/>
    </source>
</evidence>
<accession>A0A1E7Z5B6</accession>
<dbReference type="AlphaFoldDB" id="A0A1E7Z5B6"/>
<sequence length="67" mass="7112">MSGLAEQASFSVIVLHELITEVFHGDGSKVPEPLGHFDPEFTMVTSAGKRIAGQEQQETGAGRIKSG</sequence>
<reference evidence="1 3" key="1">
    <citation type="submission" date="2016-07" db="EMBL/GenBank/DDBJ databases">
        <authorList>
            <person name="Yuval B."/>
        </authorList>
    </citation>
    <scope>NUCLEOTIDE SEQUENCE [LARGE SCALE GENOMIC DNA]</scope>
    <source>
        <strain evidence="1 3">IL</strain>
    </source>
</reference>
<dbReference type="OrthoDB" id="8912060at2"/>
<dbReference type="EMBL" id="LJAM02000251">
    <property type="protein sequence ID" value="RAP70841.1"/>
    <property type="molecule type" value="Genomic_DNA"/>
</dbReference>
<organism evidence="1 3">
    <name type="scientific">Candidatus Erwinia dacicola</name>
    <dbReference type="NCBI Taxonomy" id="252393"/>
    <lineage>
        <taxon>Bacteria</taxon>
        <taxon>Pseudomonadati</taxon>
        <taxon>Pseudomonadota</taxon>
        <taxon>Gammaproteobacteria</taxon>
        <taxon>Enterobacterales</taxon>
        <taxon>Erwiniaceae</taxon>
        <taxon>Erwinia</taxon>
    </lineage>
</organism>
<reference evidence="2 4" key="2">
    <citation type="submission" date="2018-04" db="EMBL/GenBank/DDBJ databases">
        <title>Genomes of the Obligate Erwinia dacicola and Facultative Enterobacter sp. OLF Endosymbionts of the Olive Fruit fly, Bactrocera oleae.</title>
        <authorList>
            <person name="Estes A.M."/>
            <person name="Hearn D.J."/>
            <person name="Agarwal S."/>
            <person name="Pierson E.A."/>
            <person name="Dunning-Hotopp J.C."/>
        </authorList>
    </citation>
    <scope>NUCLEOTIDE SEQUENCE [LARGE SCALE GENOMIC DNA]</scope>
    <source>
        <strain evidence="2 4">Oroville</strain>
    </source>
</reference>
<dbReference type="EMBL" id="MAYS01000014">
    <property type="protein sequence ID" value="OFC63828.1"/>
    <property type="molecule type" value="Genomic_DNA"/>
</dbReference>
<dbReference type="Proteomes" id="UP000244334">
    <property type="component" value="Unassembled WGS sequence"/>
</dbReference>
<proteinExistence type="predicted"/>
<dbReference type="RefSeq" id="WP_070133526.1">
    <property type="nucleotide sequence ID" value="NZ_LJAM02000251.1"/>
</dbReference>
<comment type="caution">
    <text evidence="1">The sequence shown here is derived from an EMBL/GenBank/DDBJ whole genome shotgun (WGS) entry which is preliminary data.</text>
</comment>
<dbReference type="Proteomes" id="UP000243534">
    <property type="component" value="Unassembled WGS sequence"/>
</dbReference>
<protein>
    <submittedName>
        <fullName evidence="1">Uncharacterized protein</fullName>
    </submittedName>
</protein>
<evidence type="ECO:0000313" key="1">
    <source>
        <dbReference type="EMBL" id="OFC63828.1"/>
    </source>
</evidence>
<name>A0A1E7Z5B6_9GAMM</name>
<evidence type="ECO:0000313" key="2">
    <source>
        <dbReference type="EMBL" id="RAP70841.1"/>
    </source>
</evidence>
<keyword evidence="4" id="KW-1185">Reference proteome</keyword>
<gene>
    <name evidence="2" type="ORF">ACZ87_02354</name>
    <name evidence="1" type="ORF">BBW68_03710</name>
</gene>